<feature type="compositionally biased region" description="Basic and acidic residues" evidence="1">
    <location>
        <begin position="20"/>
        <end position="46"/>
    </location>
</feature>
<protein>
    <submittedName>
        <fullName evidence="2">Uncharacterized protein</fullName>
    </submittedName>
</protein>
<dbReference type="Proteomes" id="UP000265515">
    <property type="component" value="Unassembled WGS sequence"/>
</dbReference>
<evidence type="ECO:0000256" key="1">
    <source>
        <dbReference type="SAM" id="MobiDB-lite"/>
    </source>
</evidence>
<feature type="compositionally biased region" description="Low complexity" evidence="1">
    <location>
        <begin position="1"/>
        <end position="16"/>
    </location>
</feature>
<feature type="compositionally biased region" description="Low complexity" evidence="1">
    <location>
        <begin position="250"/>
        <end position="307"/>
    </location>
</feature>
<comment type="caution">
    <text evidence="2">The sequence shown here is derived from an EMBL/GenBank/DDBJ whole genome shotgun (WGS) entry which is preliminary data.</text>
</comment>
<accession>A0A388KSY9</accession>
<dbReference type="PANTHER" id="PTHR20916:SF26">
    <property type="entry name" value="CYSTEINE-RICH PROTEIN 2-BINDING PROTEIN"/>
    <property type="match status" value="1"/>
</dbReference>
<feature type="region of interest" description="Disordered" evidence="1">
    <location>
        <begin position="1"/>
        <end position="205"/>
    </location>
</feature>
<feature type="region of interest" description="Disordered" evidence="1">
    <location>
        <begin position="248"/>
        <end position="317"/>
    </location>
</feature>
<dbReference type="AlphaFoldDB" id="A0A388KSY9"/>
<dbReference type="EMBL" id="BFEA01000177">
    <property type="protein sequence ID" value="GBG73122.1"/>
    <property type="molecule type" value="Genomic_DNA"/>
</dbReference>
<keyword evidence="3" id="KW-1185">Reference proteome</keyword>
<evidence type="ECO:0000313" key="3">
    <source>
        <dbReference type="Proteomes" id="UP000265515"/>
    </source>
</evidence>
<feature type="compositionally biased region" description="Basic and acidic residues" evidence="1">
    <location>
        <begin position="162"/>
        <end position="172"/>
    </location>
</feature>
<dbReference type="Gramene" id="GBG73122">
    <property type="protein sequence ID" value="GBG73122"/>
    <property type="gene ID" value="CBR_g12839"/>
</dbReference>
<name>A0A388KSY9_CHABU</name>
<evidence type="ECO:0000313" key="2">
    <source>
        <dbReference type="EMBL" id="GBG73122.1"/>
    </source>
</evidence>
<proteinExistence type="predicted"/>
<gene>
    <name evidence="2" type="ORF">CBR_g12839</name>
</gene>
<organism evidence="2 3">
    <name type="scientific">Chara braunii</name>
    <name type="common">Braun's stonewort</name>
    <dbReference type="NCBI Taxonomy" id="69332"/>
    <lineage>
        <taxon>Eukaryota</taxon>
        <taxon>Viridiplantae</taxon>
        <taxon>Streptophyta</taxon>
        <taxon>Charophyceae</taxon>
        <taxon>Charales</taxon>
        <taxon>Characeae</taxon>
        <taxon>Chara</taxon>
    </lineage>
</organism>
<reference evidence="2 3" key="1">
    <citation type="journal article" date="2018" name="Cell">
        <title>The Chara Genome: Secondary Complexity and Implications for Plant Terrestrialization.</title>
        <authorList>
            <person name="Nishiyama T."/>
            <person name="Sakayama H."/>
            <person name="Vries J.D."/>
            <person name="Buschmann H."/>
            <person name="Saint-Marcoux D."/>
            <person name="Ullrich K.K."/>
            <person name="Haas F.B."/>
            <person name="Vanderstraeten L."/>
            <person name="Becker D."/>
            <person name="Lang D."/>
            <person name="Vosolsobe S."/>
            <person name="Rombauts S."/>
            <person name="Wilhelmsson P.K.I."/>
            <person name="Janitza P."/>
            <person name="Kern R."/>
            <person name="Heyl A."/>
            <person name="Rumpler F."/>
            <person name="Villalobos L.I.A.C."/>
            <person name="Clay J.M."/>
            <person name="Skokan R."/>
            <person name="Toyoda A."/>
            <person name="Suzuki Y."/>
            <person name="Kagoshima H."/>
            <person name="Schijlen E."/>
            <person name="Tajeshwar N."/>
            <person name="Catarino B."/>
            <person name="Hetherington A.J."/>
            <person name="Saltykova A."/>
            <person name="Bonnot C."/>
            <person name="Breuninger H."/>
            <person name="Symeonidi A."/>
            <person name="Radhakrishnan G.V."/>
            <person name="Van Nieuwerburgh F."/>
            <person name="Deforce D."/>
            <person name="Chang C."/>
            <person name="Karol K.G."/>
            <person name="Hedrich R."/>
            <person name="Ulvskov P."/>
            <person name="Glockner G."/>
            <person name="Delwiche C.F."/>
            <person name="Petrasek J."/>
            <person name="Van de Peer Y."/>
            <person name="Friml J."/>
            <person name="Beilby M."/>
            <person name="Dolan L."/>
            <person name="Kohara Y."/>
            <person name="Sugano S."/>
            <person name="Fujiyama A."/>
            <person name="Delaux P.-M."/>
            <person name="Quint M."/>
            <person name="TheiBen G."/>
            <person name="Hagemann M."/>
            <person name="Harholt J."/>
            <person name="Dunand C."/>
            <person name="Zachgo S."/>
            <person name="Langdale J."/>
            <person name="Maumus F."/>
            <person name="Straeten D.V.D."/>
            <person name="Gould S.B."/>
            <person name="Rensing S.A."/>
        </authorList>
    </citation>
    <scope>NUCLEOTIDE SEQUENCE [LARGE SCALE GENOMIC DNA]</scope>
    <source>
        <strain evidence="2 3">S276</strain>
    </source>
</reference>
<dbReference type="GO" id="GO:0004402">
    <property type="term" value="F:histone acetyltransferase activity"/>
    <property type="evidence" value="ECO:0007669"/>
    <property type="project" value="TreeGrafter"/>
</dbReference>
<feature type="compositionally biased region" description="Basic and acidic residues" evidence="1">
    <location>
        <begin position="69"/>
        <end position="91"/>
    </location>
</feature>
<dbReference type="PANTHER" id="PTHR20916">
    <property type="entry name" value="CYSTEINE AND GLYCINE-RICH PROTEIN 2 BINDING PROTEIN"/>
    <property type="match status" value="1"/>
</dbReference>
<sequence>MRATRSGTTTSGSKSGWGKEGGRDREGGIRYRGRDGGWGRRGRDGGWGRSGGRGRPQIRDGAMGANLEGNRDGGEEIQRGKRGARSDDIGMKGKGRGSASRSRWGMGATRLGCGKPASRSGWRGSGEEIQIRKPASRSGWGRSGGRGRPQIRDGAMGANLEGNRDGGEEIRIGKRGAGSDDIGMKGKGGGLASRSRWGMGATRSGPLEDRYHYDDNNIMNAANNIADDDINTDSKNKDYLTAVAPIDALNSNGSNNNDVGNNGKNNNNNCNNNSNDNSDNNIGNNVNNNNNNNNNNNGINNNKNDNGADGDHRQDDGDDRIHVIQDAADIDLDGVSLYGRNSIVPILWDRGGRVAGCGRGPDLRPFNVFNKENNINDNKNDTNREAVSSIGDGRVTRKIGWIGKREGGVWARRAGKWREGVG</sequence>